<gene>
    <name evidence="4" type="ORF">R3P38DRAFT_2497796</name>
</gene>
<dbReference type="PANTHER" id="PTHR43329">
    <property type="entry name" value="EPOXIDE HYDROLASE"/>
    <property type="match status" value="1"/>
</dbReference>
<dbReference type="InterPro" id="IPR000639">
    <property type="entry name" value="Epox_hydrolase-like"/>
</dbReference>
<organism evidence="4 5">
    <name type="scientific">Favolaschia claudopus</name>
    <dbReference type="NCBI Taxonomy" id="2862362"/>
    <lineage>
        <taxon>Eukaryota</taxon>
        <taxon>Fungi</taxon>
        <taxon>Dikarya</taxon>
        <taxon>Basidiomycota</taxon>
        <taxon>Agaricomycotina</taxon>
        <taxon>Agaricomycetes</taxon>
        <taxon>Agaricomycetidae</taxon>
        <taxon>Agaricales</taxon>
        <taxon>Marasmiineae</taxon>
        <taxon>Mycenaceae</taxon>
        <taxon>Favolaschia</taxon>
    </lineage>
</organism>
<dbReference type="SUPFAM" id="SSF53474">
    <property type="entry name" value="alpha/beta-Hydrolases"/>
    <property type="match status" value="1"/>
</dbReference>
<dbReference type="Gene3D" id="3.40.50.1820">
    <property type="entry name" value="alpha/beta hydrolase"/>
    <property type="match status" value="1"/>
</dbReference>
<dbReference type="GO" id="GO:0016787">
    <property type="term" value="F:hydrolase activity"/>
    <property type="evidence" value="ECO:0007669"/>
    <property type="project" value="UniProtKB-KW"/>
</dbReference>
<evidence type="ECO:0000313" key="5">
    <source>
        <dbReference type="Proteomes" id="UP001362999"/>
    </source>
</evidence>
<dbReference type="EMBL" id="JAWWNJ010000004">
    <property type="protein sequence ID" value="KAK7058166.1"/>
    <property type="molecule type" value="Genomic_DNA"/>
</dbReference>
<dbReference type="AlphaFoldDB" id="A0AAW0E231"/>
<dbReference type="InterPro" id="IPR000073">
    <property type="entry name" value="AB_hydrolase_1"/>
</dbReference>
<proteinExistence type="inferred from homology"/>
<name>A0AAW0E231_9AGAR</name>
<evidence type="ECO:0000256" key="1">
    <source>
        <dbReference type="ARBA" id="ARBA00022801"/>
    </source>
</evidence>
<evidence type="ECO:0000313" key="4">
    <source>
        <dbReference type="EMBL" id="KAK7058166.1"/>
    </source>
</evidence>
<evidence type="ECO:0000259" key="3">
    <source>
        <dbReference type="Pfam" id="PF00561"/>
    </source>
</evidence>
<dbReference type="Pfam" id="PF00561">
    <property type="entry name" value="Abhydrolase_1"/>
    <property type="match status" value="1"/>
</dbReference>
<sequence length="335" mass="37625">MDPSLFKTTKTQRGFTYSYFWSPPFPTLNKKPTLLFAHGFPEGSYLWRHQVPFFQRLGYGALVPEFLGYGGTDKPTDIAVYTGSGHAQDIVDILDAEGLDKVVVISHDWGVYPASRLLNYHPHRVSACAFLAVGYQPPFAPGQDLVSQYEAIKEKMGYDAFAYQRFFIQSDAAEIIEKNIDSFICLSFPPEPSFWLETECVEGVARSFVESGRITDLPAYITPEDKEHLKKALLSDGMAGRLCWYKAMAEQVIAKDDASEYIPESASYIPHPFLFVACTDDVLFLPANEDAVHAKYVTGPLTRRQLEGAGHWGAESHKEEFNGILVEWLEALEKV</sequence>
<dbReference type="PRINTS" id="PR00412">
    <property type="entry name" value="EPOXHYDRLASE"/>
</dbReference>
<comment type="caution">
    <text evidence="4">The sequence shown here is derived from an EMBL/GenBank/DDBJ whole genome shotgun (WGS) entry which is preliminary data.</text>
</comment>
<keyword evidence="1" id="KW-0378">Hydrolase</keyword>
<feature type="domain" description="AB hydrolase-1" evidence="3">
    <location>
        <begin position="32"/>
        <end position="154"/>
    </location>
</feature>
<dbReference type="Proteomes" id="UP001362999">
    <property type="component" value="Unassembled WGS sequence"/>
</dbReference>
<dbReference type="InterPro" id="IPR029058">
    <property type="entry name" value="AB_hydrolase_fold"/>
</dbReference>
<comment type="similarity">
    <text evidence="2">Belongs to the AB hydrolase superfamily. Epoxide hydrolase family.</text>
</comment>
<protein>
    <submittedName>
        <fullName evidence="4">Esterase/Lipase</fullName>
    </submittedName>
</protein>
<accession>A0AAW0E231</accession>
<keyword evidence="5" id="KW-1185">Reference proteome</keyword>
<evidence type="ECO:0000256" key="2">
    <source>
        <dbReference type="ARBA" id="ARBA00038334"/>
    </source>
</evidence>
<reference evidence="4 5" key="1">
    <citation type="journal article" date="2024" name="J Genomics">
        <title>Draft genome sequencing and assembly of Favolaschia claudopus CIRM-BRFM 2984 isolated from oak limbs.</title>
        <authorList>
            <person name="Navarro D."/>
            <person name="Drula E."/>
            <person name="Chaduli D."/>
            <person name="Cazenave R."/>
            <person name="Ahrendt S."/>
            <person name="Wang J."/>
            <person name="Lipzen A."/>
            <person name="Daum C."/>
            <person name="Barry K."/>
            <person name="Grigoriev I.V."/>
            <person name="Favel A."/>
            <person name="Rosso M.N."/>
            <person name="Martin F."/>
        </authorList>
    </citation>
    <scope>NUCLEOTIDE SEQUENCE [LARGE SCALE GENOMIC DNA]</scope>
    <source>
        <strain evidence="4 5">CIRM-BRFM 2984</strain>
    </source>
</reference>